<evidence type="ECO:0000313" key="1">
    <source>
        <dbReference type="EMBL" id="KAJ9595685.1"/>
    </source>
</evidence>
<gene>
    <name evidence="1" type="ORF">L9F63_013098</name>
</gene>
<reference evidence="1" key="2">
    <citation type="submission" date="2023-05" db="EMBL/GenBank/DDBJ databases">
        <authorList>
            <person name="Fouks B."/>
        </authorList>
    </citation>
    <scope>NUCLEOTIDE SEQUENCE</scope>
    <source>
        <strain evidence="1">Stay&amp;Tobe</strain>
        <tissue evidence="1">Testes</tissue>
    </source>
</reference>
<dbReference type="AlphaFoldDB" id="A0AAD8AAU1"/>
<accession>A0AAD8AAU1</accession>
<reference evidence="1" key="1">
    <citation type="journal article" date="2023" name="IScience">
        <title>Live-bearing cockroach genome reveals convergent evolutionary mechanisms linked to viviparity in insects and beyond.</title>
        <authorList>
            <person name="Fouks B."/>
            <person name="Harrison M.C."/>
            <person name="Mikhailova A.A."/>
            <person name="Marchal E."/>
            <person name="English S."/>
            <person name="Carruthers M."/>
            <person name="Jennings E.C."/>
            <person name="Chiamaka E.L."/>
            <person name="Frigard R.A."/>
            <person name="Pippel M."/>
            <person name="Attardo G.M."/>
            <person name="Benoit J.B."/>
            <person name="Bornberg-Bauer E."/>
            <person name="Tobe S.S."/>
        </authorList>
    </citation>
    <scope>NUCLEOTIDE SEQUENCE</scope>
    <source>
        <strain evidence="1">Stay&amp;Tobe</strain>
    </source>
</reference>
<dbReference type="Proteomes" id="UP001233999">
    <property type="component" value="Unassembled WGS sequence"/>
</dbReference>
<feature type="non-terminal residue" evidence="1">
    <location>
        <position position="1"/>
    </location>
</feature>
<comment type="caution">
    <text evidence="1">The sequence shown here is derived from an EMBL/GenBank/DDBJ whole genome shotgun (WGS) entry which is preliminary data.</text>
</comment>
<protein>
    <submittedName>
        <fullName evidence="1">Uncharacterized protein</fullName>
    </submittedName>
</protein>
<evidence type="ECO:0000313" key="2">
    <source>
        <dbReference type="Proteomes" id="UP001233999"/>
    </source>
</evidence>
<dbReference type="EMBL" id="JASPKZ010002319">
    <property type="protein sequence ID" value="KAJ9595685.1"/>
    <property type="molecule type" value="Genomic_DNA"/>
</dbReference>
<organism evidence="1 2">
    <name type="scientific">Diploptera punctata</name>
    <name type="common">Pacific beetle cockroach</name>
    <dbReference type="NCBI Taxonomy" id="6984"/>
    <lineage>
        <taxon>Eukaryota</taxon>
        <taxon>Metazoa</taxon>
        <taxon>Ecdysozoa</taxon>
        <taxon>Arthropoda</taxon>
        <taxon>Hexapoda</taxon>
        <taxon>Insecta</taxon>
        <taxon>Pterygota</taxon>
        <taxon>Neoptera</taxon>
        <taxon>Polyneoptera</taxon>
        <taxon>Dictyoptera</taxon>
        <taxon>Blattodea</taxon>
        <taxon>Blaberoidea</taxon>
        <taxon>Blaberidae</taxon>
        <taxon>Diplopterinae</taxon>
        <taxon>Diploptera</taxon>
    </lineage>
</organism>
<name>A0AAD8AAU1_DIPPU</name>
<proteinExistence type="predicted"/>
<sequence length="62" mass="7004">NKIMQRKISESVGRSMTYKTRAGKRRILGKRSLSADFVHICKIMVTSLKRPLALTRVATSVN</sequence>
<keyword evidence="2" id="KW-1185">Reference proteome</keyword>
<feature type="non-terminal residue" evidence="1">
    <location>
        <position position="62"/>
    </location>
</feature>